<dbReference type="PANTHER" id="PTHR36766">
    <property type="entry name" value="PLANT BROAD-SPECTRUM MILDEW RESISTANCE PROTEIN RPW8"/>
    <property type="match status" value="1"/>
</dbReference>
<evidence type="ECO:0000256" key="1">
    <source>
        <dbReference type="ARBA" id="ARBA00022614"/>
    </source>
</evidence>
<dbReference type="Gene3D" id="1.10.8.430">
    <property type="entry name" value="Helical domain of apoptotic protease-activating factors"/>
    <property type="match status" value="1"/>
</dbReference>
<dbReference type="Gene3D" id="1.10.10.10">
    <property type="entry name" value="Winged helix-like DNA-binding domain superfamily/Winged helix DNA-binding domain"/>
    <property type="match status" value="1"/>
</dbReference>
<dbReference type="InterPro" id="IPR027417">
    <property type="entry name" value="P-loop_NTPase"/>
</dbReference>
<keyword evidence="5 9" id="KW-0863">Zinc-finger</keyword>
<protein>
    <submittedName>
        <fullName evidence="12">Putative disease resistance protein RGA4</fullName>
    </submittedName>
</protein>
<name>A0A834TLM2_9FABA</name>
<dbReference type="InterPro" id="IPR042197">
    <property type="entry name" value="Apaf_helical"/>
</dbReference>
<dbReference type="Proteomes" id="UP000634136">
    <property type="component" value="Unassembled WGS sequence"/>
</dbReference>
<comment type="caution">
    <text evidence="12">The sequence shown here is derived from an EMBL/GenBank/DDBJ whole genome shotgun (WGS) entry which is preliminary data.</text>
</comment>
<evidence type="ECO:0000313" key="13">
    <source>
        <dbReference type="Proteomes" id="UP000634136"/>
    </source>
</evidence>
<keyword evidence="13" id="KW-1185">Reference proteome</keyword>
<evidence type="ECO:0000256" key="7">
    <source>
        <dbReference type="ARBA" id="ARBA00022833"/>
    </source>
</evidence>
<dbReference type="Pfam" id="PF00931">
    <property type="entry name" value="NB-ARC"/>
    <property type="match status" value="1"/>
</dbReference>
<dbReference type="Gene3D" id="1.20.5.4130">
    <property type="match status" value="1"/>
</dbReference>
<proteinExistence type="predicted"/>
<dbReference type="InterPro" id="IPR010666">
    <property type="entry name" value="Znf_GRF"/>
</dbReference>
<dbReference type="InterPro" id="IPR041118">
    <property type="entry name" value="Rx_N"/>
</dbReference>
<dbReference type="InterPro" id="IPR036388">
    <property type="entry name" value="WH-like_DNA-bd_sf"/>
</dbReference>
<dbReference type="InterPro" id="IPR058922">
    <property type="entry name" value="WHD_DRP"/>
</dbReference>
<evidence type="ECO:0000313" key="12">
    <source>
        <dbReference type="EMBL" id="KAF7824528.1"/>
    </source>
</evidence>
<evidence type="ECO:0000256" key="3">
    <source>
        <dbReference type="ARBA" id="ARBA00022737"/>
    </source>
</evidence>
<dbReference type="SUPFAM" id="SSF52540">
    <property type="entry name" value="P-loop containing nucleoside triphosphate hydrolases"/>
    <property type="match status" value="1"/>
</dbReference>
<dbReference type="InterPro" id="IPR001611">
    <property type="entry name" value="Leu-rich_rpt"/>
</dbReference>
<dbReference type="Pfam" id="PF23559">
    <property type="entry name" value="WHD_DRP"/>
    <property type="match status" value="1"/>
</dbReference>
<dbReference type="GO" id="GO:0043531">
    <property type="term" value="F:ADP binding"/>
    <property type="evidence" value="ECO:0007669"/>
    <property type="project" value="InterPro"/>
</dbReference>
<dbReference type="GO" id="GO:0006952">
    <property type="term" value="P:defense response"/>
    <property type="evidence" value="ECO:0007669"/>
    <property type="project" value="UniProtKB-KW"/>
</dbReference>
<dbReference type="InterPro" id="IPR002182">
    <property type="entry name" value="NB-ARC"/>
</dbReference>
<reference evidence="12" key="1">
    <citation type="submission" date="2020-09" db="EMBL/GenBank/DDBJ databases">
        <title>Genome-Enabled Discovery of Anthraquinone Biosynthesis in Senna tora.</title>
        <authorList>
            <person name="Kang S.-H."/>
            <person name="Pandey R.P."/>
            <person name="Lee C.-M."/>
            <person name="Sim J.-S."/>
            <person name="Jeong J.-T."/>
            <person name="Choi B.-S."/>
            <person name="Jung M."/>
            <person name="Ginzburg D."/>
            <person name="Zhao K."/>
            <person name="Won S.Y."/>
            <person name="Oh T.-J."/>
            <person name="Yu Y."/>
            <person name="Kim N.-H."/>
            <person name="Lee O.R."/>
            <person name="Lee T.-H."/>
            <person name="Bashyal P."/>
            <person name="Kim T.-S."/>
            <person name="Lee W.-H."/>
            <person name="Kawkins C."/>
            <person name="Kim C.-K."/>
            <person name="Kim J.S."/>
            <person name="Ahn B.O."/>
            <person name="Rhee S.Y."/>
            <person name="Sohng J.K."/>
        </authorList>
    </citation>
    <scope>NUCLEOTIDE SEQUENCE</scope>
    <source>
        <tissue evidence="12">Leaf</tissue>
    </source>
</reference>
<keyword evidence="2" id="KW-0479">Metal-binding</keyword>
<dbReference type="EMBL" id="JAAIUW010000007">
    <property type="protein sequence ID" value="KAF7824528.1"/>
    <property type="molecule type" value="Genomic_DNA"/>
</dbReference>
<dbReference type="GO" id="GO:0051707">
    <property type="term" value="P:response to other organism"/>
    <property type="evidence" value="ECO:0007669"/>
    <property type="project" value="UniProtKB-ARBA"/>
</dbReference>
<evidence type="ECO:0000256" key="2">
    <source>
        <dbReference type="ARBA" id="ARBA00022723"/>
    </source>
</evidence>
<keyword evidence="10" id="KW-1133">Transmembrane helix</keyword>
<dbReference type="InterPro" id="IPR056789">
    <property type="entry name" value="LRR_R13L1-DRL21"/>
</dbReference>
<keyword evidence="1" id="KW-0433">Leucine-rich repeat</keyword>
<dbReference type="Gene3D" id="3.40.50.300">
    <property type="entry name" value="P-loop containing nucleotide triphosphate hydrolases"/>
    <property type="match status" value="1"/>
</dbReference>
<dbReference type="Pfam" id="PF06839">
    <property type="entry name" value="Zn_ribbon_GRF"/>
    <property type="match status" value="1"/>
</dbReference>
<organism evidence="12 13">
    <name type="scientific">Senna tora</name>
    <dbReference type="NCBI Taxonomy" id="362788"/>
    <lineage>
        <taxon>Eukaryota</taxon>
        <taxon>Viridiplantae</taxon>
        <taxon>Streptophyta</taxon>
        <taxon>Embryophyta</taxon>
        <taxon>Tracheophyta</taxon>
        <taxon>Spermatophyta</taxon>
        <taxon>Magnoliopsida</taxon>
        <taxon>eudicotyledons</taxon>
        <taxon>Gunneridae</taxon>
        <taxon>Pentapetalae</taxon>
        <taxon>rosids</taxon>
        <taxon>fabids</taxon>
        <taxon>Fabales</taxon>
        <taxon>Fabaceae</taxon>
        <taxon>Caesalpinioideae</taxon>
        <taxon>Cassia clade</taxon>
        <taxon>Senna</taxon>
    </lineage>
</organism>
<evidence type="ECO:0000256" key="9">
    <source>
        <dbReference type="PROSITE-ProRule" id="PRU01343"/>
    </source>
</evidence>
<keyword evidence="4" id="KW-0547">Nucleotide-binding</keyword>
<dbReference type="InterPro" id="IPR032675">
    <property type="entry name" value="LRR_dom_sf"/>
</dbReference>
<evidence type="ECO:0000256" key="8">
    <source>
        <dbReference type="ARBA" id="ARBA00022840"/>
    </source>
</evidence>
<keyword evidence="7" id="KW-0862">Zinc</keyword>
<dbReference type="Pfam" id="PF25019">
    <property type="entry name" value="LRR_R13L1-DRL21"/>
    <property type="match status" value="1"/>
</dbReference>
<sequence>MDAIAAKIINELTSPIAEEVGVIWNFKDDLENTKNVVSSIKAVLGDAEGKATNLQVTDWLQKVKDVFLDAEDLLDDYFSALALRRQAQRRPSKLAKEVRIFFSESNLVLHRLKMGHQLKRILKRMEDIAKVKNELKFIESSPLEAPYREREQTHSFVAQHEIIGREEEKKRKTTLAQLVYNDKVVQEYFEPRTWVCVSENFNIKQIVQKILGQPNNREMEQLQQDLRNKVEGKRFLLVLDDIWNEDRELWFRLKNLLMGGKRGSMIIVTTRSEKVSRIIDSNLCISLQGLDEEKSWELFSWAAFTTQKQEEEEEEPNTELIHIGKDIVKKCAGVPLAIRTVGSLLYSRNLGERDWVYFRDTKLSKIHEEEGEEENNKIFAILRLSYDHLPSHLRNCFAYCSLFPKDYEIERDTLIQLWIAQGFIQTPPDQTRTLEDVGHEYFMSLLSRSFFQSSKLDDYGGIRTFKMHDLIHDLAQVVCGSEYVIINEEEEEEEDINGDRIRHLSFELKHSLNWKVPTCIGNLEKLRTIFSPKDNNGGGYDDLRLYEYIGDPTTTSFPKRLRVLDLFGLQIREIPKSVGKLKHLRYLDLSYNISIEKLPKSITKLRNLQTLKLNYCGMLKELPRDMNNMASLRHLELDGCFELDSMFPSLGQLTCLQTLTQFVLSDRRKMSDSARIGILGVLRNLRGKLLIKGLKHERANPVEVETAKLHKKPYLRELELVWSDKGEQTKSFSTGRGQLHGSGGDTNTFCLGTDDEMEHIGEKDEMILEALQPHHTIKRLHISDFCGKRLSEWMGNLASLMKLEINSCPCLTSLPKSIGNLASLKKLKIMLCYDLTILPDSIGNLLSLQELNIELCNGLVSLPESIGKLKSLWELQIISCHGLTSLPKGFCDLTCLKTLKIFDCPRLCYKRVRLKKKEPSKVTYWRRERLYNQAMSEFHSSVASFRRGRHCFYYDRAIILTSNIDENLGRRFWRCKNFQGVDDCDFFDWIDQLVVDGKDIAIERLGAKILVTTNGIVRRLQRVNRALLVSTLILLTATATLLFLIIKCCMRNRAIYVTPW</sequence>
<evidence type="ECO:0000259" key="11">
    <source>
        <dbReference type="PROSITE" id="PS51999"/>
    </source>
</evidence>
<evidence type="ECO:0000256" key="5">
    <source>
        <dbReference type="ARBA" id="ARBA00022771"/>
    </source>
</evidence>
<gene>
    <name evidence="12" type="ORF">G2W53_022672</name>
</gene>
<evidence type="ECO:0000256" key="6">
    <source>
        <dbReference type="ARBA" id="ARBA00022821"/>
    </source>
</evidence>
<evidence type="ECO:0000256" key="10">
    <source>
        <dbReference type="SAM" id="Phobius"/>
    </source>
</evidence>
<keyword evidence="6" id="KW-0611">Plant defense</keyword>
<accession>A0A834TLM2</accession>
<dbReference type="Gene3D" id="3.80.10.10">
    <property type="entry name" value="Ribonuclease Inhibitor"/>
    <property type="match status" value="2"/>
</dbReference>
<dbReference type="Pfam" id="PF18052">
    <property type="entry name" value="Rx_N"/>
    <property type="match status" value="1"/>
</dbReference>
<keyword evidence="10" id="KW-0812">Transmembrane</keyword>
<keyword evidence="3" id="KW-0677">Repeat</keyword>
<dbReference type="PANTHER" id="PTHR36766:SF38">
    <property type="entry name" value="DISEASE RESISTANCE PROTEIN RGA3"/>
    <property type="match status" value="1"/>
</dbReference>
<feature type="domain" description="GRF-type" evidence="11">
    <location>
        <begin position="951"/>
        <end position="993"/>
    </location>
</feature>
<dbReference type="OrthoDB" id="5279713at2759"/>
<dbReference type="GO" id="GO:0005524">
    <property type="term" value="F:ATP binding"/>
    <property type="evidence" value="ECO:0007669"/>
    <property type="project" value="UniProtKB-KW"/>
</dbReference>
<dbReference type="SUPFAM" id="SSF52058">
    <property type="entry name" value="L domain-like"/>
    <property type="match status" value="1"/>
</dbReference>
<dbReference type="PROSITE" id="PS51999">
    <property type="entry name" value="ZF_GRF"/>
    <property type="match status" value="1"/>
</dbReference>
<dbReference type="GO" id="GO:0008270">
    <property type="term" value="F:zinc ion binding"/>
    <property type="evidence" value="ECO:0007669"/>
    <property type="project" value="UniProtKB-KW"/>
</dbReference>
<dbReference type="FunFam" id="1.10.10.10:FF:000322">
    <property type="entry name" value="Probable disease resistance protein At1g63360"/>
    <property type="match status" value="1"/>
</dbReference>
<feature type="transmembrane region" description="Helical" evidence="10">
    <location>
        <begin position="1026"/>
        <end position="1046"/>
    </location>
</feature>
<keyword evidence="10" id="KW-0472">Membrane</keyword>
<evidence type="ECO:0000256" key="4">
    <source>
        <dbReference type="ARBA" id="ARBA00022741"/>
    </source>
</evidence>
<dbReference type="PRINTS" id="PR00364">
    <property type="entry name" value="DISEASERSIST"/>
</dbReference>
<keyword evidence="8" id="KW-0067">ATP-binding</keyword>
<dbReference type="Pfam" id="PF13855">
    <property type="entry name" value="LRR_8"/>
    <property type="match status" value="1"/>
</dbReference>
<dbReference type="AlphaFoldDB" id="A0A834TLM2"/>